<keyword evidence="2" id="KW-1185">Reference proteome</keyword>
<proteinExistence type="predicted"/>
<organism evidence="1 2">
    <name type="scientific">Chryseobacterium rhizoplanae</name>
    <dbReference type="NCBI Taxonomy" id="1609531"/>
    <lineage>
        <taxon>Bacteria</taxon>
        <taxon>Pseudomonadati</taxon>
        <taxon>Bacteroidota</taxon>
        <taxon>Flavobacteriia</taxon>
        <taxon>Flavobacteriales</taxon>
        <taxon>Weeksellaceae</taxon>
        <taxon>Chryseobacterium group</taxon>
        <taxon>Chryseobacterium</taxon>
    </lineage>
</organism>
<dbReference type="AlphaFoldDB" id="A0A521DNP7"/>
<evidence type="ECO:0000313" key="2">
    <source>
        <dbReference type="Proteomes" id="UP000316916"/>
    </source>
</evidence>
<accession>A0A521DNP7</accession>
<dbReference type="Proteomes" id="UP000316916">
    <property type="component" value="Unassembled WGS sequence"/>
</dbReference>
<evidence type="ECO:0000313" key="1">
    <source>
        <dbReference type="EMBL" id="SMO72570.1"/>
    </source>
</evidence>
<reference evidence="1 2" key="1">
    <citation type="submission" date="2017-05" db="EMBL/GenBank/DDBJ databases">
        <authorList>
            <person name="Varghese N."/>
            <person name="Submissions S."/>
        </authorList>
    </citation>
    <scope>NUCLEOTIDE SEQUENCE [LARGE SCALE GENOMIC DNA]</scope>
    <source>
        <strain evidence="1 2">DSM 29371</strain>
    </source>
</reference>
<name>A0A521DNP7_9FLAO</name>
<dbReference type="EMBL" id="FXTC01000005">
    <property type="protein sequence ID" value="SMO72570.1"/>
    <property type="molecule type" value="Genomic_DNA"/>
</dbReference>
<sequence>MGLYEKRKFKFINKVHCYYRMHGGGVSKNINKENEREYVLVFRNKKFAYKFVHRPDNYYPFILIQDVSF</sequence>
<gene>
    <name evidence="1" type="ORF">SAMN06265171_105247</name>
</gene>
<protein>
    <submittedName>
        <fullName evidence="1">Uncharacterized protein</fullName>
    </submittedName>
</protein>